<keyword evidence="2" id="KW-1133">Transmembrane helix</keyword>
<sequence>MILTCPQCGSQFRVAAEKLGLYGRTVRCSRCKHSWHATPDDDESEELELSPDGEPNQTGEGTAAAEGNDGAGEAASPHAFDEDLAEFRAAHRRAMRAANPEPDAGRRFPLGWLVFAAVVLAIVAGGWFGRQQVVAYVPQTAALYDLAGVPVNSVAPGLKLRDVTRRRQLVNDTNQLVLEGRIVNSGDRAQSVPPIRATLYNQAGERLTAWRFRAEASQLAPGAETTFSSRRPDPPKEARELSLTFVASSS</sequence>
<keyword evidence="2" id="KW-0472">Membrane</keyword>
<dbReference type="InterPro" id="IPR021834">
    <property type="entry name" value="DUF3426"/>
</dbReference>
<gene>
    <name evidence="4" type="ORF">SAMN05216241_11062</name>
</gene>
<feature type="region of interest" description="Disordered" evidence="1">
    <location>
        <begin position="221"/>
        <end position="250"/>
    </location>
</feature>
<dbReference type="InterPro" id="IPR047676">
    <property type="entry name" value="FxLYD_dom"/>
</dbReference>
<protein>
    <submittedName>
        <fullName evidence="4">MJ0042 family finger-like domain-containing protein</fullName>
    </submittedName>
</protein>
<accession>A0A1G7TSS9</accession>
<dbReference type="NCBIfam" id="NF038353">
    <property type="entry name" value="FxLYD_dom"/>
    <property type="match status" value="1"/>
</dbReference>
<dbReference type="OrthoDB" id="7159357at2"/>
<evidence type="ECO:0000256" key="1">
    <source>
        <dbReference type="SAM" id="MobiDB-lite"/>
    </source>
</evidence>
<feature type="compositionally biased region" description="Low complexity" evidence="1">
    <location>
        <begin position="59"/>
        <end position="75"/>
    </location>
</feature>
<dbReference type="EMBL" id="FNCE01000010">
    <property type="protein sequence ID" value="SDG38373.1"/>
    <property type="molecule type" value="Genomic_DNA"/>
</dbReference>
<evidence type="ECO:0000313" key="5">
    <source>
        <dbReference type="Proteomes" id="UP000199415"/>
    </source>
</evidence>
<reference evidence="4 5" key="1">
    <citation type="submission" date="2016-10" db="EMBL/GenBank/DDBJ databases">
        <authorList>
            <person name="de Groot N.N."/>
        </authorList>
    </citation>
    <scope>NUCLEOTIDE SEQUENCE [LARGE SCALE GENOMIC DNA]</scope>
    <source>
        <strain evidence="4 5">DSM 25584</strain>
    </source>
</reference>
<name>A0A1G7TSS9_9PROT</name>
<evidence type="ECO:0000256" key="2">
    <source>
        <dbReference type="SAM" id="Phobius"/>
    </source>
</evidence>
<proteinExistence type="predicted"/>
<feature type="domain" description="Zinc finger/thioredoxin putative" evidence="3">
    <location>
        <begin position="1"/>
        <end position="35"/>
    </location>
</feature>
<dbReference type="NCBIfam" id="TIGR02098">
    <property type="entry name" value="MJ0042_CXXC"/>
    <property type="match status" value="1"/>
</dbReference>
<dbReference type="Pfam" id="PF13717">
    <property type="entry name" value="Zn_ribbon_4"/>
    <property type="match status" value="1"/>
</dbReference>
<keyword evidence="5" id="KW-1185">Reference proteome</keyword>
<keyword evidence="2" id="KW-0812">Transmembrane</keyword>
<dbReference type="STRING" id="1082479.SAMN05216241_11062"/>
<feature type="transmembrane region" description="Helical" evidence="2">
    <location>
        <begin position="110"/>
        <end position="129"/>
    </location>
</feature>
<feature type="region of interest" description="Disordered" evidence="1">
    <location>
        <begin position="34"/>
        <end position="77"/>
    </location>
</feature>
<dbReference type="AlphaFoldDB" id="A0A1G7TSS9"/>
<dbReference type="Proteomes" id="UP000199415">
    <property type="component" value="Unassembled WGS sequence"/>
</dbReference>
<dbReference type="RefSeq" id="WP_090021291.1">
    <property type="nucleotide sequence ID" value="NZ_FNCE01000010.1"/>
</dbReference>
<evidence type="ECO:0000259" key="3">
    <source>
        <dbReference type="Pfam" id="PF13717"/>
    </source>
</evidence>
<dbReference type="Pfam" id="PF11906">
    <property type="entry name" value="DUF3426"/>
    <property type="match status" value="1"/>
</dbReference>
<organism evidence="4 5">
    <name type="scientific">Limimonas halophila</name>
    <dbReference type="NCBI Taxonomy" id="1082479"/>
    <lineage>
        <taxon>Bacteria</taxon>
        <taxon>Pseudomonadati</taxon>
        <taxon>Pseudomonadota</taxon>
        <taxon>Alphaproteobacteria</taxon>
        <taxon>Rhodospirillales</taxon>
        <taxon>Rhodovibrionaceae</taxon>
        <taxon>Limimonas</taxon>
    </lineage>
</organism>
<feature type="compositionally biased region" description="Basic and acidic residues" evidence="1">
    <location>
        <begin position="230"/>
        <end position="240"/>
    </location>
</feature>
<feature type="compositionally biased region" description="Acidic residues" evidence="1">
    <location>
        <begin position="40"/>
        <end position="51"/>
    </location>
</feature>
<dbReference type="InterPro" id="IPR011723">
    <property type="entry name" value="Znf/thioredoxin_put"/>
</dbReference>
<evidence type="ECO:0000313" key="4">
    <source>
        <dbReference type="EMBL" id="SDG38373.1"/>
    </source>
</evidence>